<evidence type="ECO:0000313" key="2">
    <source>
        <dbReference type="Proteomes" id="UP000247465"/>
    </source>
</evidence>
<protein>
    <submittedName>
        <fullName evidence="1">Uncharacterized protein</fullName>
    </submittedName>
</protein>
<organism evidence="1 2">
    <name type="scientific">Candidatus Moanibacter tarae</name>
    <dbReference type="NCBI Taxonomy" id="2200854"/>
    <lineage>
        <taxon>Bacteria</taxon>
        <taxon>Pseudomonadati</taxon>
        <taxon>Verrucomicrobiota</taxon>
        <taxon>Opitutia</taxon>
        <taxon>Puniceicoccales</taxon>
        <taxon>Puniceicoccales incertae sedis</taxon>
        <taxon>Candidatus Moanibacter</taxon>
    </lineage>
</organism>
<dbReference type="EMBL" id="CP029803">
    <property type="protein sequence ID" value="AWT60425.1"/>
    <property type="molecule type" value="Genomic_DNA"/>
</dbReference>
<dbReference type="AlphaFoldDB" id="A0A2Z4AFS9"/>
<reference evidence="1 2" key="1">
    <citation type="submission" date="2018-06" db="EMBL/GenBank/DDBJ databases">
        <title>Draft Genome Sequence of a Novel Marine Bacterium Related to the Verrucomicrobia.</title>
        <authorList>
            <person name="Vosseberg J."/>
            <person name="Martijn J."/>
            <person name="Ettema T.J.G."/>
        </authorList>
    </citation>
    <scope>NUCLEOTIDE SEQUENCE [LARGE SCALE GENOMIC DNA]</scope>
    <source>
        <strain evidence="1">TARA_B100001123</strain>
    </source>
</reference>
<evidence type="ECO:0000313" key="1">
    <source>
        <dbReference type="EMBL" id="AWT60425.1"/>
    </source>
</evidence>
<sequence length="42" mass="5010">MQLFSLVATVDRIRIDFEVREIQPLDVWSLFFSGQITYSLQF</sequence>
<accession>A0A2Z4AFS9</accession>
<gene>
    <name evidence="1" type="ORF">DF168_01634</name>
</gene>
<name>A0A2Z4AFS9_9BACT</name>
<proteinExistence type="predicted"/>
<dbReference type="Proteomes" id="UP000247465">
    <property type="component" value="Chromosome"/>
</dbReference>
<dbReference type="KEGG" id="mtar:DF168_01634"/>